<dbReference type="RefSeq" id="WP_210000561.1">
    <property type="nucleotide sequence ID" value="NZ_BAAAJY010000001.1"/>
</dbReference>
<dbReference type="PROSITE" id="PS50928">
    <property type="entry name" value="ABC_TM1"/>
    <property type="match status" value="1"/>
</dbReference>
<name>A0ABS4XI46_9MICC</name>
<sequence>MAYLLISPALVLILVFAVYPFIVAVINSFNLVDINTGMKTPVGLENYVAIFADANTRDSFFRSISWTTSNMILQVVLGVAVAMLLNLNLKGQRIARVLVLIPYMVPAIVAALVFRFMFNDVTGVVNYVLMKVGFIDQPLNWLSDPAMMMPTLVAVNVWKYSPFFIIVVLARLQSIPKDLFEAVAIDGGGWWHRFTAVTLPSIIPVVLAGMLLRTIWTAYDFDVPYLLSNGGGPSGSAVTVPLQIRALAFDQQQLGQASALAVCTAILLTGAAYFYLRGYRKSEKASE</sequence>
<dbReference type="Gene3D" id="1.10.3720.10">
    <property type="entry name" value="MetI-like"/>
    <property type="match status" value="1"/>
</dbReference>
<evidence type="ECO:0000256" key="6">
    <source>
        <dbReference type="ARBA" id="ARBA00023136"/>
    </source>
</evidence>
<evidence type="ECO:0000256" key="1">
    <source>
        <dbReference type="ARBA" id="ARBA00004651"/>
    </source>
</evidence>
<gene>
    <name evidence="9" type="ORF">JOF47_003434</name>
</gene>
<dbReference type="Proteomes" id="UP001296993">
    <property type="component" value="Unassembled WGS sequence"/>
</dbReference>
<evidence type="ECO:0000256" key="7">
    <source>
        <dbReference type="RuleBase" id="RU363032"/>
    </source>
</evidence>
<evidence type="ECO:0000259" key="8">
    <source>
        <dbReference type="PROSITE" id="PS50928"/>
    </source>
</evidence>
<keyword evidence="5 7" id="KW-1133">Transmembrane helix</keyword>
<keyword evidence="4 7" id="KW-0812">Transmembrane</keyword>
<feature type="transmembrane region" description="Helical" evidence="7">
    <location>
        <begin position="257"/>
        <end position="276"/>
    </location>
</feature>
<comment type="similarity">
    <text evidence="7">Belongs to the binding-protein-dependent transport system permease family.</text>
</comment>
<evidence type="ECO:0000313" key="10">
    <source>
        <dbReference type="Proteomes" id="UP001296993"/>
    </source>
</evidence>
<feature type="transmembrane region" description="Helical" evidence="7">
    <location>
        <begin position="190"/>
        <end position="216"/>
    </location>
</feature>
<dbReference type="Pfam" id="PF00528">
    <property type="entry name" value="BPD_transp_1"/>
    <property type="match status" value="1"/>
</dbReference>
<evidence type="ECO:0000313" key="9">
    <source>
        <dbReference type="EMBL" id="MBP2387923.1"/>
    </source>
</evidence>
<feature type="domain" description="ABC transmembrane type-1" evidence="8">
    <location>
        <begin position="60"/>
        <end position="275"/>
    </location>
</feature>
<dbReference type="CDD" id="cd06261">
    <property type="entry name" value="TM_PBP2"/>
    <property type="match status" value="1"/>
</dbReference>
<keyword evidence="9" id="KW-0762">Sugar transport</keyword>
<dbReference type="InterPro" id="IPR035906">
    <property type="entry name" value="MetI-like_sf"/>
</dbReference>
<evidence type="ECO:0000256" key="3">
    <source>
        <dbReference type="ARBA" id="ARBA00022475"/>
    </source>
</evidence>
<dbReference type="InterPro" id="IPR000515">
    <property type="entry name" value="MetI-like"/>
</dbReference>
<dbReference type="PANTHER" id="PTHR43005:SF1">
    <property type="entry name" value="SPERMIDINE_PUTRESCINE TRANSPORT SYSTEM PERMEASE PROTEIN"/>
    <property type="match status" value="1"/>
</dbReference>
<evidence type="ECO:0000256" key="4">
    <source>
        <dbReference type="ARBA" id="ARBA00022692"/>
    </source>
</evidence>
<dbReference type="SUPFAM" id="SSF161098">
    <property type="entry name" value="MetI-like"/>
    <property type="match status" value="1"/>
</dbReference>
<keyword evidence="2 7" id="KW-0813">Transport</keyword>
<feature type="transmembrane region" description="Helical" evidence="7">
    <location>
        <begin position="147"/>
        <end position="169"/>
    </location>
</feature>
<keyword evidence="3" id="KW-1003">Cell membrane</keyword>
<protein>
    <submittedName>
        <fullName evidence="9">ABC-type sugar transport system permease subunit</fullName>
    </submittedName>
</protein>
<feature type="transmembrane region" description="Helical" evidence="7">
    <location>
        <begin position="64"/>
        <end position="85"/>
    </location>
</feature>
<evidence type="ECO:0000256" key="2">
    <source>
        <dbReference type="ARBA" id="ARBA00022448"/>
    </source>
</evidence>
<comment type="subcellular location">
    <subcellularLocation>
        <location evidence="1 7">Cell membrane</location>
        <topology evidence="1 7">Multi-pass membrane protein</topology>
    </subcellularLocation>
</comment>
<dbReference type="PANTHER" id="PTHR43005">
    <property type="entry name" value="BLR7065 PROTEIN"/>
    <property type="match status" value="1"/>
</dbReference>
<organism evidence="9 10">
    <name type="scientific">Paeniglutamicibacter kerguelensis</name>
    <dbReference type="NCBI Taxonomy" id="254788"/>
    <lineage>
        <taxon>Bacteria</taxon>
        <taxon>Bacillati</taxon>
        <taxon>Actinomycetota</taxon>
        <taxon>Actinomycetes</taxon>
        <taxon>Micrococcales</taxon>
        <taxon>Micrococcaceae</taxon>
        <taxon>Paeniglutamicibacter</taxon>
    </lineage>
</organism>
<keyword evidence="10" id="KW-1185">Reference proteome</keyword>
<evidence type="ECO:0000256" key="5">
    <source>
        <dbReference type="ARBA" id="ARBA00022989"/>
    </source>
</evidence>
<accession>A0ABS4XI46</accession>
<dbReference type="EMBL" id="JAGIOF010000001">
    <property type="protein sequence ID" value="MBP2387923.1"/>
    <property type="molecule type" value="Genomic_DNA"/>
</dbReference>
<feature type="transmembrane region" description="Helical" evidence="7">
    <location>
        <begin position="97"/>
        <end position="118"/>
    </location>
</feature>
<keyword evidence="6 7" id="KW-0472">Membrane</keyword>
<reference evidence="9 10" key="1">
    <citation type="submission" date="2021-03" db="EMBL/GenBank/DDBJ databases">
        <title>Sequencing the genomes of 1000 actinobacteria strains.</title>
        <authorList>
            <person name="Klenk H.-P."/>
        </authorList>
    </citation>
    <scope>NUCLEOTIDE SEQUENCE [LARGE SCALE GENOMIC DNA]</scope>
    <source>
        <strain evidence="9 10">DSM 15797</strain>
    </source>
</reference>
<proteinExistence type="inferred from homology"/>
<comment type="caution">
    <text evidence="9">The sequence shown here is derived from an EMBL/GenBank/DDBJ whole genome shotgun (WGS) entry which is preliminary data.</text>
</comment>